<comment type="caution">
    <text evidence="2">The sequence shown here is derived from an EMBL/GenBank/DDBJ whole genome shotgun (WGS) entry which is preliminary data.</text>
</comment>
<dbReference type="STRING" id="268475.A0A0V1HX83"/>
<dbReference type="EMBL" id="JYDP01000019">
    <property type="protein sequence ID" value="KRZ15178.1"/>
    <property type="molecule type" value="Genomic_DNA"/>
</dbReference>
<dbReference type="GO" id="GO:0003676">
    <property type="term" value="F:nucleic acid binding"/>
    <property type="evidence" value="ECO:0007669"/>
    <property type="project" value="InterPro"/>
</dbReference>
<evidence type="ECO:0000259" key="1">
    <source>
        <dbReference type="Pfam" id="PF18701"/>
    </source>
</evidence>
<dbReference type="Proteomes" id="UP000055024">
    <property type="component" value="Unassembled WGS sequence"/>
</dbReference>
<dbReference type="PANTHER" id="PTHR47331">
    <property type="entry name" value="PHD-TYPE DOMAIN-CONTAINING PROTEIN"/>
    <property type="match status" value="1"/>
</dbReference>
<name>A0A0V1HX83_9BILA</name>
<feature type="domain" description="DUF5641" evidence="1">
    <location>
        <begin position="211"/>
        <end position="268"/>
    </location>
</feature>
<organism evidence="2 3">
    <name type="scientific">Trichinella zimbabwensis</name>
    <dbReference type="NCBI Taxonomy" id="268475"/>
    <lineage>
        <taxon>Eukaryota</taxon>
        <taxon>Metazoa</taxon>
        <taxon>Ecdysozoa</taxon>
        <taxon>Nematoda</taxon>
        <taxon>Enoplea</taxon>
        <taxon>Dorylaimia</taxon>
        <taxon>Trichinellida</taxon>
        <taxon>Trichinellidae</taxon>
        <taxon>Trichinella</taxon>
    </lineage>
</organism>
<dbReference type="InterPro" id="IPR036397">
    <property type="entry name" value="RNaseH_sf"/>
</dbReference>
<dbReference type="Gene3D" id="3.30.420.10">
    <property type="entry name" value="Ribonuclease H-like superfamily/Ribonuclease H"/>
    <property type="match status" value="2"/>
</dbReference>
<dbReference type="SUPFAM" id="SSF53098">
    <property type="entry name" value="Ribonuclease H-like"/>
    <property type="match status" value="1"/>
</dbReference>
<protein>
    <recommendedName>
        <fullName evidence="1">DUF5641 domain-containing protein</fullName>
    </recommendedName>
</protein>
<reference evidence="2 3" key="1">
    <citation type="submission" date="2015-01" db="EMBL/GenBank/DDBJ databases">
        <title>Evolution of Trichinella species and genotypes.</title>
        <authorList>
            <person name="Korhonen P.K."/>
            <person name="Edoardo P."/>
            <person name="Giuseppe L.R."/>
            <person name="Gasser R.B."/>
        </authorList>
    </citation>
    <scope>NUCLEOTIDE SEQUENCE [LARGE SCALE GENOMIC DNA]</scope>
    <source>
        <strain evidence="2">ISS1029</strain>
    </source>
</reference>
<keyword evidence="3" id="KW-1185">Reference proteome</keyword>
<evidence type="ECO:0000313" key="3">
    <source>
        <dbReference type="Proteomes" id="UP000055024"/>
    </source>
</evidence>
<gene>
    <name evidence="2" type="ORF">T11_7419</name>
</gene>
<dbReference type="InterPro" id="IPR040676">
    <property type="entry name" value="DUF5641"/>
</dbReference>
<proteinExistence type="predicted"/>
<evidence type="ECO:0000313" key="2">
    <source>
        <dbReference type="EMBL" id="KRZ15178.1"/>
    </source>
</evidence>
<dbReference type="Pfam" id="PF18701">
    <property type="entry name" value="DUF5641"/>
    <property type="match status" value="1"/>
</dbReference>
<sequence>MAPLPADRIRVTRPFENTGLDIAGPFFTRLGKKVNKNYICLFTCMTTGAVHLEVVSEMTAPRLLQALRRFTARRAWKWWTISPVNLHPISIQWNFITERAPWMGGYWERLIRSMKTSLKKVLQNSMLDEEELRTVISEVEARMNSRPLTYITDNPNNPEVLTPYHFLTGTHYVDIPEITKDEDEWVPKTQSTSQLMKNWNLRQRLIAQCGNAPNIGDIVLVSESNVPRRNWKLGKIVQLYPGQDGIVRTVKVQLAGGSVNRPISKLHLIEPAKVQ</sequence>
<dbReference type="AlphaFoldDB" id="A0A0V1HX83"/>
<dbReference type="InterPro" id="IPR012337">
    <property type="entry name" value="RNaseH-like_sf"/>
</dbReference>
<dbReference type="OrthoDB" id="8019190at2759"/>
<accession>A0A0V1HX83</accession>